<evidence type="ECO:0000256" key="1">
    <source>
        <dbReference type="ARBA" id="ARBA00004604"/>
    </source>
</evidence>
<feature type="compositionally biased region" description="Basic and acidic residues" evidence="13">
    <location>
        <begin position="1"/>
        <end position="10"/>
    </location>
</feature>
<name>A0A2G9SHU6_AQUCT</name>
<evidence type="ECO:0000256" key="13">
    <source>
        <dbReference type="SAM" id="MobiDB-lite"/>
    </source>
</evidence>
<keyword evidence="3" id="KW-1017">Isopeptide bond</keyword>
<comment type="similarity">
    <text evidence="2">Belongs to the RRM RBM34 family.</text>
</comment>
<dbReference type="PROSITE" id="PS50102">
    <property type="entry name" value="RRM"/>
    <property type="match status" value="2"/>
</dbReference>
<dbReference type="FunFam" id="3.30.70.330:FF:000511">
    <property type="entry name" value="RNA binding motif protein 34"/>
    <property type="match status" value="1"/>
</dbReference>
<dbReference type="EMBL" id="KV924231">
    <property type="protein sequence ID" value="PIO39644.1"/>
    <property type="molecule type" value="Genomic_DNA"/>
</dbReference>
<feature type="compositionally biased region" description="Basic and acidic residues" evidence="13">
    <location>
        <begin position="21"/>
        <end position="30"/>
    </location>
</feature>
<keyword evidence="16" id="KW-1185">Reference proteome</keyword>
<evidence type="ECO:0000256" key="12">
    <source>
        <dbReference type="PROSITE-ProRule" id="PRU00176"/>
    </source>
</evidence>
<proteinExistence type="inferred from homology"/>
<sequence>MTKEQKEPKSKPKKVKKPKKETKSVGETKSLEVAPGAESYVAGEIAGSLFSKKSTQSSTALSSLFDTKVSTVQPLYVPVVLTKTKRKLPETEDTKEDKTTSASHQTAEKETKKPKKELTVAEKKLANRESSLANADEDEKTKAQAKKGRKSTDDEELPLYIKRRQIKAEEKVKNKRTIFIGNLPVSCTKQMLKACFKDFGEIESMRFRSLARADASLSKKVATIQRKIHPKRKNINAYVLFKDQESATKALVRNGTEISNGFHIRVDLASKSSTHDNKKSAFVGNLPYDVEEEALRDHFSECGTIEAVRIIRDQKTGIGKGFGYVLFQGTDAVQLALKLNNSDLMGRKIRVKRCLPGGAQNTQNHGAAFKPKLQSQKPGKLKKKLSFVGETADATKSKNKKPKTKKKKMKS</sequence>
<feature type="region of interest" description="Disordered" evidence="13">
    <location>
        <begin position="356"/>
        <end position="411"/>
    </location>
</feature>
<feature type="region of interest" description="Disordered" evidence="13">
    <location>
        <begin position="79"/>
        <end position="156"/>
    </location>
</feature>
<keyword evidence="8" id="KW-0007">Acetylation</keyword>
<evidence type="ECO:0000256" key="4">
    <source>
        <dbReference type="ARBA" id="ARBA00022553"/>
    </source>
</evidence>
<evidence type="ECO:0000259" key="14">
    <source>
        <dbReference type="PROSITE" id="PS50102"/>
    </source>
</evidence>
<dbReference type="InterPro" id="IPR012677">
    <property type="entry name" value="Nucleotide-bd_a/b_plait_sf"/>
</dbReference>
<evidence type="ECO:0000256" key="2">
    <source>
        <dbReference type="ARBA" id="ARBA00007077"/>
    </source>
</evidence>
<evidence type="ECO:0000256" key="5">
    <source>
        <dbReference type="ARBA" id="ARBA00022737"/>
    </source>
</evidence>
<evidence type="ECO:0000256" key="7">
    <source>
        <dbReference type="ARBA" id="ARBA00022884"/>
    </source>
</evidence>
<feature type="compositionally biased region" description="Basic and acidic residues" evidence="13">
    <location>
        <begin position="87"/>
        <end position="99"/>
    </location>
</feature>
<dbReference type="InterPro" id="IPR034221">
    <property type="entry name" value="RBM34_RRM2"/>
</dbReference>
<dbReference type="GO" id="GO:0005730">
    <property type="term" value="C:nucleolus"/>
    <property type="evidence" value="ECO:0007669"/>
    <property type="project" value="UniProtKB-SubCell"/>
</dbReference>
<dbReference type="Gene3D" id="3.30.70.330">
    <property type="match status" value="2"/>
</dbReference>
<gene>
    <name evidence="15" type="ORF">AB205_0102310</name>
</gene>
<dbReference type="SMART" id="SM00360">
    <property type="entry name" value="RRM"/>
    <property type="match status" value="2"/>
</dbReference>
<feature type="region of interest" description="Disordered" evidence="13">
    <location>
        <begin position="1"/>
        <end position="38"/>
    </location>
</feature>
<feature type="compositionally biased region" description="Basic residues" evidence="13">
    <location>
        <begin position="11"/>
        <end position="20"/>
    </location>
</feature>
<keyword evidence="9" id="KW-0539">Nucleus</keyword>
<keyword evidence="7 12" id="KW-0694">RNA-binding</keyword>
<dbReference type="FunFam" id="3.30.70.330:FF:000561">
    <property type="entry name" value="RNA-binding protein 34 isoform X2"/>
    <property type="match status" value="1"/>
</dbReference>
<evidence type="ECO:0000256" key="10">
    <source>
        <dbReference type="ARBA" id="ARBA00067871"/>
    </source>
</evidence>
<dbReference type="InterPro" id="IPR035979">
    <property type="entry name" value="RBD_domain_sf"/>
</dbReference>
<evidence type="ECO:0000313" key="15">
    <source>
        <dbReference type="EMBL" id="PIO39644.1"/>
    </source>
</evidence>
<keyword evidence="5" id="KW-0677">Repeat</keyword>
<evidence type="ECO:0000256" key="8">
    <source>
        <dbReference type="ARBA" id="ARBA00022990"/>
    </source>
</evidence>
<feature type="compositionally biased region" description="Basic and acidic residues" evidence="13">
    <location>
        <begin position="106"/>
        <end position="127"/>
    </location>
</feature>
<protein>
    <recommendedName>
        <fullName evidence="10">RNA-binding protein 34</fullName>
    </recommendedName>
    <alternativeName>
        <fullName evidence="11">RNA-binding motif protein 34</fullName>
    </alternativeName>
</protein>
<dbReference type="InterPro" id="IPR000504">
    <property type="entry name" value="RRM_dom"/>
</dbReference>
<dbReference type="CDD" id="cd12394">
    <property type="entry name" value="RRM1_RBM34"/>
    <property type="match status" value="1"/>
</dbReference>
<evidence type="ECO:0000256" key="9">
    <source>
        <dbReference type="ARBA" id="ARBA00023242"/>
    </source>
</evidence>
<reference evidence="16" key="1">
    <citation type="journal article" date="2017" name="Nat. Commun.">
        <title>The North American bullfrog draft genome provides insight into hormonal regulation of long noncoding RNA.</title>
        <authorList>
            <person name="Hammond S.A."/>
            <person name="Warren R.L."/>
            <person name="Vandervalk B.P."/>
            <person name="Kucuk E."/>
            <person name="Khan H."/>
            <person name="Gibb E.A."/>
            <person name="Pandoh P."/>
            <person name="Kirk H."/>
            <person name="Zhao Y."/>
            <person name="Jones M."/>
            <person name="Mungall A.J."/>
            <person name="Coope R."/>
            <person name="Pleasance S."/>
            <person name="Moore R.A."/>
            <person name="Holt R.A."/>
            <person name="Round J.M."/>
            <person name="Ohora S."/>
            <person name="Walle B.V."/>
            <person name="Veldhoen N."/>
            <person name="Helbing C.C."/>
            <person name="Birol I."/>
        </authorList>
    </citation>
    <scope>NUCLEOTIDE SEQUENCE [LARGE SCALE GENOMIC DNA]</scope>
</reference>
<dbReference type="Pfam" id="PF00076">
    <property type="entry name" value="RRM_1"/>
    <property type="match status" value="2"/>
</dbReference>
<dbReference type="EMBL" id="KV924231">
    <property type="protein sequence ID" value="PIO39643.1"/>
    <property type="molecule type" value="Genomic_DNA"/>
</dbReference>
<dbReference type="GO" id="GO:0003723">
    <property type="term" value="F:RNA binding"/>
    <property type="evidence" value="ECO:0007669"/>
    <property type="project" value="UniProtKB-UniRule"/>
</dbReference>
<evidence type="ECO:0000256" key="6">
    <source>
        <dbReference type="ARBA" id="ARBA00022843"/>
    </source>
</evidence>
<keyword evidence="4" id="KW-0597">Phosphoprotein</keyword>
<dbReference type="PANTHER" id="PTHR23236">
    <property type="entry name" value="EUKARYOTIC TRANSLATION INITIATION FACTOR 4B/4H"/>
    <property type="match status" value="1"/>
</dbReference>
<reference evidence="15" key="2">
    <citation type="submission" date="2017-08" db="EMBL/GenBank/DDBJ databases">
        <title>Assembly of the North American Bullfrog Genome.</title>
        <authorList>
            <person name="Warren R.L."/>
            <person name="Vandervalk B.P."/>
            <person name="Kucuk E."/>
            <person name="Birol I."/>
            <person name="Helbing C."/>
            <person name="Pandoh P."/>
            <person name="Behsaz B."/>
            <person name="Mohamadi H."/>
            <person name="Chu J."/>
            <person name="Jackman S."/>
            <person name="Hammond S.A."/>
            <person name="Veldhoen N."/>
            <person name="Kirk H."/>
            <person name="Zhao Y."/>
            <person name="Coope R."/>
            <person name="Pleasance S."/>
            <person name="Moore R."/>
            <person name="Holt R."/>
        </authorList>
    </citation>
    <scope>NUCLEOTIDE SEQUENCE</scope>
    <source>
        <strain evidence="15">Bruno</strain>
        <tissue evidence="15">Liver</tissue>
    </source>
</reference>
<feature type="domain" description="RRM" evidence="14">
    <location>
        <begin position="279"/>
        <end position="356"/>
    </location>
</feature>
<dbReference type="OrthoDB" id="442677at2759"/>
<dbReference type="Proteomes" id="UP000228934">
    <property type="component" value="Unassembled WGS sequence"/>
</dbReference>
<evidence type="ECO:0000256" key="11">
    <source>
        <dbReference type="ARBA" id="ARBA00075574"/>
    </source>
</evidence>
<accession>A0A2G9SHU6</accession>
<dbReference type="AlphaFoldDB" id="A0A2G9SHU6"/>
<dbReference type="PANTHER" id="PTHR23236:SF25">
    <property type="entry name" value="RNA-BINDING PROTEIN 34"/>
    <property type="match status" value="1"/>
</dbReference>
<feature type="domain" description="RRM" evidence="14">
    <location>
        <begin position="176"/>
        <end position="271"/>
    </location>
</feature>
<evidence type="ECO:0000256" key="3">
    <source>
        <dbReference type="ARBA" id="ARBA00022499"/>
    </source>
</evidence>
<comment type="subcellular location">
    <subcellularLocation>
        <location evidence="1">Nucleus</location>
        <location evidence="1">Nucleolus</location>
    </subcellularLocation>
</comment>
<dbReference type="CDD" id="cd12395">
    <property type="entry name" value="RRM2_RBM34"/>
    <property type="match status" value="1"/>
</dbReference>
<evidence type="ECO:0000313" key="16">
    <source>
        <dbReference type="Proteomes" id="UP000228934"/>
    </source>
</evidence>
<organism evidence="15 16">
    <name type="scientific">Aquarana catesbeiana</name>
    <name type="common">American bullfrog</name>
    <name type="synonym">Rana catesbeiana</name>
    <dbReference type="NCBI Taxonomy" id="8400"/>
    <lineage>
        <taxon>Eukaryota</taxon>
        <taxon>Metazoa</taxon>
        <taxon>Chordata</taxon>
        <taxon>Craniata</taxon>
        <taxon>Vertebrata</taxon>
        <taxon>Euteleostomi</taxon>
        <taxon>Amphibia</taxon>
        <taxon>Batrachia</taxon>
        <taxon>Anura</taxon>
        <taxon>Neobatrachia</taxon>
        <taxon>Ranoidea</taxon>
        <taxon>Ranidae</taxon>
        <taxon>Aquarana</taxon>
    </lineage>
</organism>
<dbReference type="SUPFAM" id="SSF54928">
    <property type="entry name" value="RNA-binding domain, RBD"/>
    <property type="match status" value="2"/>
</dbReference>
<feature type="compositionally biased region" description="Basic residues" evidence="13">
    <location>
        <begin position="397"/>
        <end position="411"/>
    </location>
</feature>
<keyword evidence="6" id="KW-0832">Ubl conjugation</keyword>